<dbReference type="Pfam" id="PF13379">
    <property type="entry name" value="NMT1_2"/>
    <property type="match status" value="1"/>
</dbReference>
<organism evidence="5 6">
    <name type="scientific">Kibdelosporangium lantanae</name>
    <dbReference type="NCBI Taxonomy" id="1497396"/>
    <lineage>
        <taxon>Bacteria</taxon>
        <taxon>Bacillati</taxon>
        <taxon>Actinomycetota</taxon>
        <taxon>Actinomycetes</taxon>
        <taxon>Pseudonocardiales</taxon>
        <taxon>Pseudonocardiaceae</taxon>
        <taxon>Kibdelosporangium</taxon>
    </lineage>
</organism>
<keyword evidence="3" id="KW-0732">Signal</keyword>
<name>A0ABW3MRZ3_9PSEU</name>
<reference evidence="6" key="1">
    <citation type="journal article" date="2019" name="Int. J. Syst. Evol. Microbiol.">
        <title>The Global Catalogue of Microorganisms (GCM) 10K type strain sequencing project: providing services to taxonomists for standard genome sequencing and annotation.</title>
        <authorList>
            <consortium name="The Broad Institute Genomics Platform"/>
            <consortium name="The Broad Institute Genome Sequencing Center for Infectious Disease"/>
            <person name="Wu L."/>
            <person name="Ma J."/>
        </authorList>
    </citation>
    <scope>NUCLEOTIDE SEQUENCE [LARGE SCALE GENOMIC DNA]</scope>
    <source>
        <strain evidence="6">JCM 31486</strain>
    </source>
</reference>
<accession>A0ABW3MRZ3</accession>
<gene>
    <name evidence="5" type="ORF">ACFQ1S_43610</name>
</gene>
<evidence type="ECO:0000256" key="3">
    <source>
        <dbReference type="ARBA" id="ARBA00022729"/>
    </source>
</evidence>
<evidence type="ECO:0000313" key="6">
    <source>
        <dbReference type="Proteomes" id="UP001597045"/>
    </source>
</evidence>
<comment type="caution">
    <text evidence="5">The sequence shown here is derived from an EMBL/GenBank/DDBJ whole genome shotgun (WGS) entry which is preliminary data.</text>
</comment>
<dbReference type="SUPFAM" id="SSF53850">
    <property type="entry name" value="Periplasmic binding protein-like II"/>
    <property type="match status" value="1"/>
</dbReference>
<evidence type="ECO:0000313" key="5">
    <source>
        <dbReference type="EMBL" id="MFD1051970.1"/>
    </source>
</evidence>
<dbReference type="Gene3D" id="3.40.190.10">
    <property type="entry name" value="Periplasmic binding protein-like II"/>
    <property type="match status" value="1"/>
</dbReference>
<dbReference type="EMBL" id="JBHTIS010004023">
    <property type="protein sequence ID" value="MFD1051970.1"/>
    <property type="molecule type" value="Genomic_DNA"/>
</dbReference>
<proteinExistence type="inferred from homology"/>
<keyword evidence="6" id="KW-1185">Reference proteome</keyword>
<sequence>AAFKGGQVDAVGAFQPFADTALSREGSRAIATSLEFPGAIPDHLVLKSDLVKNRPEVAQGLVNTWFDTLKWIKDNKAAATEIMAKRASVSAEDYKKYDAGTTIFTRQQNLDAFTPGTTAEHLNHQAQSIVTLQRHVRQGDPPVSQSSGQKPRSTDRDPSTWVDEPAPAEEREDLVGWTTTRTEKTEEAADSETAATTVESEKAGEIDGAAGSTTVDGPAGPTGSDDTYLQIHWVFGGTTPPFTYDDLYDENNQKRIARKFSHLPL</sequence>
<comment type="subcellular location">
    <subcellularLocation>
        <location evidence="1">Periplasm</location>
    </subcellularLocation>
</comment>
<evidence type="ECO:0000256" key="1">
    <source>
        <dbReference type="ARBA" id="ARBA00004418"/>
    </source>
</evidence>
<protein>
    <submittedName>
        <fullName evidence="5">ABC transporter substrate-binding protein</fullName>
    </submittedName>
</protein>
<feature type="region of interest" description="Disordered" evidence="4">
    <location>
        <begin position="136"/>
        <end position="224"/>
    </location>
</feature>
<comment type="similarity">
    <text evidence="2">Belongs to the bacterial solute-binding protein SsuA/TauA family.</text>
</comment>
<feature type="non-terminal residue" evidence="5">
    <location>
        <position position="265"/>
    </location>
</feature>
<dbReference type="PANTHER" id="PTHR30024">
    <property type="entry name" value="ALIPHATIC SULFONATES-BINDING PROTEIN-RELATED"/>
    <property type="match status" value="1"/>
</dbReference>
<evidence type="ECO:0000256" key="2">
    <source>
        <dbReference type="ARBA" id="ARBA00010742"/>
    </source>
</evidence>
<dbReference type="Proteomes" id="UP001597045">
    <property type="component" value="Unassembled WGS sequence"/>
</dbReference>
<evidence type="ECO:0000256" key="4">
    <source>
        <dbReference type="SAM" id="MobiDB-lite"/>
    </source>
</evidence>
<feature type="non-terminal residue" evidence="5">
    <location>
        <position position="1"/>
    </location>
</feature>
<dbReference type="PANTHER" id="PTHR30024:SF47">
    <property type="entry name" value="TAURINE-BINDING PERIPLASMIC PROTEIN"/>
    <property type="match status" value="1"/>
</dbReference>